<accession>A0ABQ2DKP4</accession>
<keyword evidence="2" id="KW-1185">Reference proteome</keyword>
<organism evidence="1 2">
    <name type="scientific">Glutamicibacter ardleyensis</name>
    <dbReference type="NCBI Taxonomy" id="225894"/>
    <lineage>
        <taxon>Bacteria</taxon>
        <taxon>Bacillati</taxon>
        <taxon>Actinomycetota</taxon>
        <taxon>Actinomycetes</taxon>
        <taxon>Micrococcales</taxon>
        <taxon>Micrococcaceae</taxon>
        <taxon>Glutamicibacter</taxon>
    </lineage>
</organism>
<dbReference type="RefSeq" id="WP_188685055.1">
    <property type="nucleotide sequence ID" value="NZ_BMKX01000003.1"/>
</dbReference>
<dbReference type="Proteomes" id="UP000606115">
    <property type="component" value="Unassembled WGS sequence"/>
</dbReference>
<dbReference type="GeneID" id="303304068"/>
<protein>
    <submittedName>
        <fullName evidence="1">Bacteriophage protein</fullName>
    </submittedName>
</protein>
<comment type="caution">
    <text evidence="1">The sequence shown here is derived from an EMBL/GenBank/DDBJ whole genome shotgun (WGS) entry which is preliminary data.</text>
</comment>
<evidence type="ECO:0000313" key="2">
    <source>
        <dbReference type="Proteomes" id="UP000606115"/>
    </source>
</evidence>
<gene>
    <name evidence="1" type="ORF">GCM10007173_17010</name>
</gene>
<evidence type="ECO:0000313" key="1">
    <source>
        <dbReference type="EMBL" id="GGJ58900.1"/>
    </source>
</evidence>
<sequence length="585" mass="65711">MAVLIVPPLDLSYPTLGPAVAQFIEERCVFGPGSLKGEPAVLDDEFVGALYRLYEVYPQGHRLEGRRRFSRGAIEWRKGMAKTEKAAWITFCELHPEAPVRCDGFDAYGEPVGRPVTQPYIPMMAVNAEQVSELAYGVLKTVIEEGPDSHLFDPSLERIVRLDSRGREDGKAVPVANSPGSRDGALTTFQHFDEPHRLILPSAKAAHETMSANLTKRPMEDPWAFYTSTAGAPGEMSIEEDVRAEAEMISRGEMEAPALFFFARWAGDEHKDFMPRPAAPGIEEVTHAKAMENRIAAVTEATGPVGEFGTGQFESIAKLWDRPRADTAYLERVWLNRWRRSGSMFFDSIKLHGLAKPGLRIPKGAFVSLGFDGARFRDSTAIVATDINTGMQELIGLWERPEFSDDWEVPESEVTATFEWAMTHYRVYKLYADPPHWTETIGSWYAKYPDQVEEFYTKRHAMMAYTLREYQEAIDARSISFGGYQDPLWKPGEVVSPHDDLLRHLGNAGKKKLNMLDDFGEPLYVMQKQDGKMHLKFDAGMAAVLSWKARLDAIKGGAKPNNERKKKRVIRRLTPRGGSNAAGYR</sequence>
<proteinExistence type="predicted"/>
<reference evidence="2" key="1">
    <citation type="journal article" date="2019" name="Int. J. Syst. Evol. Microbiol.">
        <title>The Global Catalogue of Microorganisms (GCM) 10K type strain sequencing project: providing services to taxonomists for standard genome sequencing and annotation.</title>
        <authorList>
            <consortium name="The Broad Institute Genomics Platform"/>
            <consortium name="The Broad Institute Genome Sequencing Center for Infectious Disease"/>
            <person name="Wu L."/>
            <person name="Ma J."/>
        </authorList>
    </citation>
    <scope>NUCLEOTIDE SEQUENCE [LARGE SCALE GENOMIC DNA]</scope>
    <source>
        <strain evidence="2">CGMCC 1.3685</strain>
    </source>
</reference>
<name>A0ABQ2DKP4_9MICC</name>
<dbReference type="EMBL" id="BMKX01000003">
    <property type="protein sequence ID" value="GGJ58900.1"/>
    <property type="molecule type" value="Genomic_DNA"/>
</dbReference>